<dbReference type="HOGENOM" id="CLU_1087138_0_0_1"/>
<dbReference type="Proteomes" id="UP000009022">
    <property type="component" value="Unassembled WGS sequence"/>
</dbReference>
<evidence type="ECO:0000313" key="3">
    <source>
        <dbReference type="Proteomes" id="UP000009022"/>
    </source>
</evidence>
<feature type="region of interest" description="Disordered" evidence="1">
    <location>
        <begin position="211"/>
        <end position="256"/>
    </location>
</feature>
<keyword evidence="3" id="KW-1185">Reference proteome</keyword>
<name>B3S7A8_TRIAD</name>
<feature type="region of interest" description="Disordered" evidence="1">
    <location>
        <begin position="91"/>
        <end position="116"/>
    </location>
</feature>
<gene>
    <name evidence="2" type="ORF">TRIADDRAFT_60099</name>
</gene>
<dbReference type="CTD" id="6757347"/>
<reference evidence="2 3" key="1">
    <citation type="journal article" date="2008" name="Nature">
        <title>The Trichoplax genome and the nature of placozoans.</title>
        <authorList>
            <person name="Srivastava M."/>
            <person name="Begovic E."/>
            <person name="Chapman J."/>
            <person name="Putnam N.H."/>
            <person name="Hellsten U."/>
            <person name="Kawashima T."/>
            <person name="Kuo A."/>
            <person name="Mitros T."/>
            <person name="Salamov A."/>
            <person name="Carpenter M.L."/>
            <person name="Signorovitch A.Y."/>
            <person name="Moreno M.A."/>
            <person name="Kamm K."/>
            <person name="Grimwood J."/>
            <person name="Schmutz J."/>
            <person name="Shapiro H."/>
            <person name="Grigoriev I.V."/>
            <person name="Buss L.W."/>
            <person name="Schierwater B."/>
            <person name="Dellaporta S.L."/>
            <person name="Rokhsar D.S."/>
        </authorList>
    </citation>
    <scope>NUCLEOTIDE SEQUENCE [LARGE SCALE GENOMIC DNA]</scope>
    <source>
        <strain evidence="2 3">Grell-BS-1999</strain>
    </source>
</reference>
<dbReference type="InParanoid" id="B3S7A8"/>
<dbReference type="KEGG" id="tad:TRIADDRAFT_60099"/>
<dbReference type="GeneID" id="6757347"/>
<organism evidence="2 3">
    <name type="scientific">Trichoplax adhaerens</name>
    <name type="common">Trichoplax reptans</name>
    <dbReference type="NCBI Taxonomy" id="10228"/>
    <lineage>
        <taxon>Eukaryota</taxon>
        <taxon>Metazoa</taxon>
        <taxon>Placozoa</taxon>
        <taxon>Uniplacotomia</taxon>
        <taxon>Trichoplacea</taxon>
        <taxon>Trichoplacidae</taxon>
        <taxon>Trichoplax</taxon>
    </lineage>
</organism>
<dbReference type="RefSeq" id="XP_002116055.1">
    <property type="nucleotide sequence ID" value="XM_002116019.1"/>
</dbReference>
<sequence>MDFTMAMVTYSFNRLYESPKAHPTPEQKLQSPWKWMEVGSYDELQEIRGNLASRFNQASNDHPDHLNTSGSLSYANRRYSDLSQVSRSTARLSKKAFTSPPSIKIHGKGSGLSPRGSIENLNDGGSRLGLRRPNLTTKQTLQVGTPVAQSRQFSRSTNDVSGDANNNNSAMIRFGTFRRSSDVPPRTLNASYTNLHKADSTSLLAPNPITKSAIARSSPSIPRGKSGITPPRRQGIPRTVQQTPKAQEQEDDFEYY</sequence>
<proteinExistence type="predicted"/>
<feature type="region of interest" description="Disordered" evidence="1">
    <location>
        <begin position="144"/>
        <end position="167"/>
    </location>
</feature>
<evidence type="ECO:0000313" key="2">
    <source>
        <dbReference type="EMBL" id="EDV21455.1"/>
    </source>
</evidence>
<protein>
    <submittedName>
        <fullName evidence="2">Uncharacterized protein</fullName>
    </submittedName>
</protein>
<dbReference type="AlphaFoldDB" id="B3S7A8"/>
<evidence type="ECO:0000256" key="1">
    <source>
        <dbReference type="SAM" id="MobiDB-lite"/>
    </source>
</evidence>
<dbReference type="EMBL" id="DS985253">
    <property type="protein sequence ID" value="EDV21455.1"/>
    <property type="molecule type" value="Genomic_DNA"/>
</dbReference>
<accession>B3S7A8</accession>